<name>A0A9P4XL68_9HYPO</name>
<feature type="region of interest" description="Disordered" evidence="1">
    <location>
        <begin position="143"/>
        <end position="164"/>
    </location>
</feature>
<evidence type="ECO:0000313" key="3">
    <source>
        <dbReference type="Proteomes" id="UP000801864"/>
    </source>
</evidence>
<dbReference type="Proteomes" id="UP000801864">
    <property type="component" value="Unassembled WGS sequence"/>
</dbReference>
<reference evidence="2 3" key="1">
    <citation type="submission" date="2018-06" db="EMBL/GenBank/DDBJ databases">
        <title>Genome analysis of cellulolytic fungus Trichoderma lentiforme CFAM-422.</title>
        <authorList>
            <person name="Steindorff A.S."/>
            <person name="Formighieri E.F."/>
            <person name="Midorikawa G.E.O."/>
            <person name="Tamietti M.S."/>
            <person name="Ramos E.Z."/>
            <person name="Silva A.S."/>
            <person name="Bon E.P.S."/>
            <person name="Mendes T.D."/>
            <person name="Damaso M.C.T."/>
            <person name="Favaro L.C.L."/>
        </authorList>
    </citation>
    <scope>NUCLEOTIDE SEQUENCE [LARGE SCALE GENOMIC DNA]</scope>
    <source>
        <strain evidence="2 3">CFAM-422</strain>
    </source>
</reference>
<protein>
    <submittedName>
        <fullName evidence="2">Uncharacterized protein</fullName>
    </submittedName>
</protein>
<dbReference type="AlphaFoldDB" id="A0A9P4XL68"/>
<evidence type="ECO:0000313" key="2">
    <source>
        <dbReference type="EMBL" id="KAF3075334.1"/>
    </source>
</evidence>
<sequence>MGQEVGSTSIAAALATNTGASLFSQPRSHAKVDFEKELTKMIEAHSEIKDNSPNVARMLTEGITVAQKAQGHGFLPDDARWRLLLNHIRNNRRFMLAIVLGHCTPTYLATAPEEEIQNRIAIMNGHSEKDFLAQLRRVFETPDPSNLNNIHRPMPHSARATEDAQVMRRAADKRTERRFRLPQWANNALHQPNSQNL</sequence>
<accession>A0A9P4XL68</accession>
<proteinExistence type="predicted"/>
<organism evidence="2 3">
    <name type="scientific">Trichoderma lentiforme</name>
    <dbReference type="NCBI Taxonomy" id="1567552"/>
    <lineage>
        <taxon>Eukaryota</taxon>
        <taxon>Fungi</taxon>
        <taxon>Dikarya</taxon>
        <taxon>Ascomycota</taxon>
        <taxon>Pezizomycotina</taxon>
        <taxon>Sordariomycetes</taxon>
        <taxon>Hypocreomycetidae</taxon>
        <taxon>Hypocreales</taxon>
        <taxon>Hypocreaceae</taxon>
        <taxon>Trichoderma</taxon>
    </lineage>
</organism>
<keyword evidence="3" id="KW-1185">Reference proteome</keyword>
<dbReference type="EMBL" id="QLNT01000003">
    <property type="protein sequence ID" value="KAF3075334.1"/>
    <property type="molecule type" value="Genomic_DNA"/>
</dbReference>
<evidence type="ECO:0000256" key="1">
    <source>
        <dbReference type="SAM" id="MobiDB-lite"/>
    </source>
</evidence>
<gene>
    <name evidence="2" type="ORF">CFAM422_002206</name>
</gene>
<comment type="caution">
    <text evidence="2">The sequence shown here is derived from an EMBL/GenBank/DDBJ whole genome shotgun (WGS) entry which is preliminary data.</text>
</comment>